<accession>A0A328TK98</accession>
<evidence type="ECO:0000313" key="2">
    <source>
        <dbReference type="Proteomes" id="UP000244334"/>
    </source>
</evidence>
<reference evidence="1" key="1">
    <citation type="submission" date="2018-04" db="EMBL/GenBank/DDBJ databases">
        <title>Genomes of the Obligate Erwinia dacicola and Facultative Enterobacter sp. OLF Endosymbionts of the Olive Fruit fly, Bactrocera oleae.</title>
        <authorList>
            <person name="Estes A.M."/>
            <person name="Hearn D.J."/>
            <person name="Agarwal S."/>
            <person name="Pierson E.A."/>
            <person name="Dunning-Hotopp J.C."/>
        </authorList>
    </citation>
    <scope>NUCLEOTIDE SEQUENCE [LARGE SCALE GENOMIC DNA]</scope>
    <source>
        <strain evidence="1">Oroville</strain>
    </source>
</reference>
<dbReference type="EMBL" id="LJAM02000233">
    <property type="protein sequence ID" value="RAP70929.1"/>
    <property type="molecule type" value="Genomic_DNA"/>
</dbReference>
<feature type="non-terminal residue" evidence="1">
    <location>
        <position position="49"/>
    </location>
</feature>
<evidence type="ECO:0000313" key="1">
    <source>
        <dbReference type="EMBL" id="RAP70929.1"/>
    </source>
</evidence>
<comment type="caution">
    <text evidence="1">The sequence shown here is derived from an EMBL/GenBank/DDBJ whole genome shotgun (WGS) entry which is preliminary data.</text>
</comment>
<dbReference type="AlphaFoldDB" id="A0A328TK98"/>
<keyword evidence="2" id="KW-1185">Reference proteome</keyword>
<organism evidence="1 2">
    <name type="scientific">Candidatus Erwinia dacicola</name>
    <dbReference type="NCBI Taxonomy" id="252393"/>
    <lineage>
        <taxon>Bacteria</taxon>
        <taxon>Pseudomonadati</taxon>
        <taxon>Pseudomonadota</taxon>
        <taxon>Gammaproteobacteria</taxon>
        <taxon>Enterobacterales</taxon>
        <taxon>Erwiniaceae</taxon>
        <taxon>Erwinia</taxon>
    </lineage>
</organism>
<proteinExistence type="predicted"/>
<sequence length="49" mass="5403">MKRLSLKTWSLGVKLSVLTSFSVAVLFLILTLALSQHLLQLTITDAIFA</sequence>
<gene>
    <name evidence="1" type="ORF">ACZ87_02271</name>
</gene>
<dbReference type="Proteomes" id="UP000244334">
    <property type="component" value="Unassembled WGS sequence"/>
</dbReference>
<protein>
    <submittedName>
        <fullName evidence="1">Uncharacterized protein</fullName>
    </submittedName>
</protein>
<name>A0A328TK98_9GAMM</name>